<dbReference type="AlphaFoldDB" id="A0A4P9YY84"/>
<dbReference type="Gene3D" id="3.30.160.360">
    <property type="match status" value="1"/>
</dbReference>
<keyword evidence="2" id="KW-1185">Reference proteome</keyword>
<evidence type="ECO:0000313" key="2">
    <source>
        <dbReference type="Proteomes" id="UP000278143"/>
    </source>
</evidence>
<sequence length="118" mass="13362">CMFHHPYPVGYRASKHHFGREYWMTIEADEDGPIFLVFTKDGRHRFKGYTPTQPWTQACLASATKGTRISGPLFFGFSDPIIQAMIQQLPGYEPWEEVRASMTAQAAHGSDEDAHCTP</sequence>
<dbReference type="OrthoDB" id="1928087at2759"/>
<dbReference type="GO" id="GO:0005634">
    <property type="term" value="C:nucleus"/>
    <property type="evidence" value="ECO:0007669"/>
    <property type="project" value="InterPro"/>
</dbReference>
<reference evidence="2" key="1">
    <citation type="journal article" date="2018" name="Nat. Microbiol.">
        <title>Leveraging single-cell genomics to expand the fungal tree of life.</title>
        <authorList>
            <person name="Ahrendt S.R."/>
            <person name="Quandt C.A."/>
            <person name="Ciobanu D."/>
            <person name="Clum A."/>
            <person name="Salamov A."/>
            <person name="Andreopoulos B."/>
            <person name="Cheng J.F."/>
            <person name="Woyke T."/>
            <person name="Pelin A."/>
            <person name="Henrissat B."/>
            <person name="Reynolds N.K."/>
            <person name="Benny G.L."/>
            <person name="Smith M.E."/>
            <person name="James T.Y."/>
            <person name="Grigoriev I.V."/>
        </authorList>
    </citation>
    <scope>NUCLEOTIDE SEQUENCE [LARGE SCALE GENOMIC DNA]</scope>
    <source>
        <strain evidence="2">Benny S71-1</strain>
    </source>
</reference>
<accession>A0A4P9YY84</accession>
<name>A0A4P9YY84_9FUNG</name>
<proteinExistence type="predicted"/>
<gene>
    <name evidence="1" type="ORF">SYNPS1DRAFT_17409</name>
</gene>
<dbReference type="Proteomes" id="UP000278143">
    <property type="component" value="Unassembled WGS sequence"/>
</dbReference>
<organism evidence="1 2">
    <name type="scientific">Syncephalis pseudoplumigaleata</name>
    <dbReference type="NCBI Taxonomy" id="1712513"/>
    <lineage>
        <taxon>Eukaryota</taxon>
        <taxon>Fungi</taxon>
        <taxon>Fungi incertae sedis</taxon>
        <taxon>Zoopagomycota</taxon>
        <taxon>Zoopagomycotina</taxon>
        <taxon>Zoopagomycetes</taxon>
        <taxon>Zoopagales</taxon>
        <taxon>Piptocephalidaceae</taxon>
        <taxon>Syncephalis</taxon>
    </lineage>
</organism>
<evidence type="ECO:0000313" key="1">
    <source>
        <dbReference type="EMBL" id="RKP24301.1"/>
    </source>
</evidence>
<dbReference type="Pfam" id="PF05965">
    <property type="entry name" value="FYRC"/>
    <property type="match status" value="1"/>
</dbReference>
<feature type="non-terminal residue" evidence="1">
    <location>
        <position position="1"/>
    </location>
</feature>
<dbReference type="EMBL" id="KZ990318">
    <property type="protein sequence ID" value="RKP24301.1"/>
    <property type="molecule type" value="Genomic_DNA"/>
</dbReference>
<protein>
    <submittedName>
        <fullName evidence="1">Uncharacterized protein</fullName>
    </submittedName>
</protein>
<dbReference type="PROSITE" id="PS51543">
    <property type="entry name" value="FYRC"/>
    <property type="match status" value="1"/>
</dbReference>
<dbReference type="InterPro" id="IPR003889">
    <property type="entry name" value="FYrich_C"/>
</dbReference>